<dbReference type="PANTHER" id="PTHR45089">
    <property type="entry name" value="DNAJ HEAT SHOCK AMINO-TERMINAL DOMAIN PROTEIN-RELATED"/>
    <property type="match status" value="1"/>
</dbReference>
<comment type="caution">
    <text evidence="3">The sequence shown here is derived from an EMBL/GenBank/DDBJ whole genome shotgun (WGS) entry which is preliminary data.</text>
</comment>
<gene>
    <name evidence="3" type="ORF">ANE_LOCUS5855</name>
</gene>
<reference evidence="3" key="1">
    <citation type="submission" date="2019-07" db="EMBL/GenBank/DDBJ databases">
        <authorList>
            <person name="Dittberner H."/>
        </authorList>
    </citation>
    <scope>NUCLEOTIDE SEQUENCE [LARGE SCALE GENOMIC DNA]</scope>
</reference>
<feature type="domain" description="DUF3444" evidence="2">
    <location>
        <begin position="401"/>
        <end position="526"/>
    </location>
</feature>
<evidence type="ECO:0000256" key="1">
    <source>
        <dbReference type="SAM" id="MobiDB-lite"/>
    </source>
</evidence>
<dbReference type="InterPro" id="IPR024593">
    <property type="entry name" value="DUF3444"/>
</dbReference>
<accession>A0A565B265</accession>
<name>A0A565B265_9BRAS</name>
<feature type="domain" description="DUF3444" evidence="2">
    <location>
        <begin position="156"/>
        <end position="363"/>
    </location>
</feature>
<evidence type="ECO:0000259" key="2">
    <source>
        <dbReference type="Pfam" id="PF11926"/>
    </source>
</evidence>
<sequence length="527" mass="59286">MVDITINGAIETWIHETSSDPTPSNYIEAFSTNPPIVDIANWNSPRLNLLYKALKQGEIHLPLLHIKGYCFKFAAKYIQLPPIAVRASGLVVVTVGAELQSSPRLNSCDVNVGEKRKRNENGESCNAGNRGVVHSNTRGTSDEGDAERGQELVQSKNAETASPKFNDFNKLREDANFEVGQTWDLYDTMDGMPRLYAQIRKVSAPCFGLRITYLEPDPDDEKEIQWFEEDLPVSAGIFRLGKSYNIKDCSIFSHVIHCNEGSNAGHFTVSPRKGETWALFKNWDINWSSEPDSHRKYEYEFVEILSDYTDGAGVSVSFLHKAKGFASVFFRVGTEDADISQIPSHSLYRFSHRIPSFEMSGKEGKGLPKDAYELDQAALPETIKEITVPLYLLVDPTASKSKPEVLDFPSKGKVFQTGQIWSFYSGNDKLPLYYCMIQKITLIQAFEQEPVFKLHVGRLKATPFPENIIQWEDKKMPVGCGTFLVKKSFEILTADDVSLQIVPQTIMDGNEYTILPGTGEVWAIYRF</sequence>
<protein>
    <recommendedName>
        <fullName evidence="2">DUF3444 domain-containing protein</fullName>
    </recommendedName>
</protein>
<evidence type="ECO:0000313" key="3">
    <source>
        <dbReference type="EMBL" id="VVA95410.1"/>
    </source>
</evidence>
<proteinExistence type="predicted"/>
<dbReference type="PANTHER" id="PTHR45089:SF50">
    <property type="entry name" value="DNAJ HEAT SHOCK AMINO-TERMINAL DOMAIN PROTEIN-RELATED"/>
    <property type="match status" value="1"/>
</dbReference>
<feature type="region of interest" description="Disordered" evidence="1">
    <location>
        <begin position="118"/>
        <end position="149"/>
    </location>
</feature>
<organism evidence="3 4">
    <name type="scientific">Arabis nemorensis</name>
    <dbReference type="NCBI Taxonomy" id="586526"/>
    <lineage>
        <taxon>Eukaryota</taxon>
        <taxon>Viridiplantae</taxon>
        <taxon>Streptophyta</taxon>
        <taxon>Embryophyta</taxon>
        <taxon>Tracheophyta</taxon>
        <taxon>Spermatophyta</taxon>
        <taxon>Magnoliopsida</taxon>
        <taxon>eudicotyledons</taxon>
        <taxon>Gunneridae</taxon>
        <taxon>Pentapetalae</taxon>
        <taxon>rosids</taxon>
        <taxon>malvids</taxon>
        <taxon>Brassicales</taxon>
        <taxon>Brassicaceae</taxon>
        <taxon>Arabideae</taxon>
        <taxon>Arabis</taxon>
    </lineage>
</organism>
<evidence type="ECO:0000313" key="4">
    <source>
        <dbReference type="Proteomes" id="UP000489600"/>
    </source>
</evidence>
<dbReference type="Pfam" id="PF11926">
    <property type="entry name" value="DUF3444"/>
    <property type="match status" value="2"/>
</dbReference>
<keyword evidence="4" id="KW-1185">Reference proteome</keyword>
<dbReference type="Proteomes" id="UP000489600">
    <property type="component" value="Unassembled WGS sequence"/>
</dbReference>
<dbReference type="EMBL" id="CABITT030000002">
    <property type="protein sequence ID" value="VVA95410.1"/>
    <property type="molecule type" value="Genomic_DNA"/>
</dbReference>
<dbReference type="AlphaFoldDB" id="A0A565B265"/>
<dbReference type="OrthoDB" id="10250354at2759"/>